<evidence type="ECO:0000256" key="6">
    <source>
        <dbReference type="ARBA" id="ARBA00022741"/>
    </source>
</evidence>
<dbReference type="InterPro" id="IPR011545">
    <property type="entry name" value="DEAD/DEAH_box_helicase_dom"/>
</dbReference>
<dbReference type="GO" id="GO:0016787">
    <property type="term" value="F:hydrolase activity"/>
    <property type="evidence" value="ECO:0007669"/>
    <property type="project" value="UniProtKB-KW"/>
</dbReference>
<dbReference type="Proteomes" id="UP000799772">
    <property type="component" value="Unassembled WGS sequence"/>
</dbReference>
<proteinExistence type="inferred from homology"/>
<keyword evidence="5" id="KW-0698">rRNA processing</keyword>
<dbReference type="SMART" id="SM00487">
    <property type="entry name" value="DEXDc"/>
    <property type="match status" value="1"/>
</dbReference>
<dbReference type="Pfam" id="PF00271">
    <property type="entry name" value="Helicase_C"/>
    <property type="match status" value="1"/>
</dbReference>
<feature type="compositionally biased region" description="Basic and acidic residues" evidence="14">
    <location>
        <begin position="65"/>
        <end position="83"/>
    </location>
</feature>
<evidence type="ECO:0000256" key="5">
    <source>
        <dbReference type="ARBA" id="ARBA00022552"/>
    </source>
</evidence>
<evidence type="ECO:0000313" key="17">
    <source>
        <dbReference type="EMBL" id="KAF2102178.1"/>
    </source>
</evidence>
<dbReference type="CDD" id="cd00268">
    <property type="entry name" value="DEADc"/>
    <property type="match status" value="1"/>
</dbReference>
<dbReference type="EC" id="3.6.4.13" evidence="3"/>
<evidence type="ECO:0000313" key="18">
    <source>
        <dbReference type="Proteomes" id="UP000799772"/>
    </source>
</evidence>
<dbReference type="GO" id="GO:0005524">
    <property type="term" value="F:ATP binding"/>
    <property type="evidence" value="ECO:0007669"/>
    <property type="project" value="UniProtKB-KW"/>
</dbReference>
<dbReference type="AlphaFoldDB" id="A0A9P4M8Z1"/>
<evidence type="ECO:0000256" key="3">
    <source>
        <dbReference type="ARBA" id="ARBA00012552"/>
    </source>
</evidence>
<evidence type="ECO:0000256" key="1">
    <source>
        <dbReference type="ARBA" id="ARBA00004604"/>
    </source>
</evidence>
<dbReference type="Gene3D" id="3.40.50.300">
    <property type="entry name" value="P-loop containing nucleotide triphosphate hydrolases"/>
    <property type="match status" value="2"/>
</dbReference>
<keyword evidence="6 13" id="KW-0547">Nucleotide-binding</keyword>
<dbReference type="InterPro" id="IPR027417">
    <property type="entry name" value="P-loop_NTPase"/>
</dbReference>
<dbReference type="InterPro" id="IPR001650">
    <property type="entry name" value="Helicase_C-like"/>
</dbReference>
<keyword evidence="8 13" id="KW-0347">Helicase</keyword>
<feature type="domain" description="Helicase C-terminal" evidence="16">
    <location>
        <begin position="406"/>
        <end position="558"/>
    </location>
</feature>
<evidence type="ECO:0000256" key="8">
    <source>
        <dbReference type="ARBA" id="ARBA00022806"/>
    </source>
</evidence>
<feature type="compositionally biased region" description="Basic and acidic residues" evidence="14">
    <location>
        <begin position="31"/>
        <end position="55"/>
    </location>
</feature>
<reference evidence="17" key="1">
    <citation type="journal article" date="2020" name="Stud. Mycol.">
        <title>101 Dothideomycetes genomes: a test case for predicting lifestyles and emergence of pathogens.</title>
        <authorList>
            <person name="Haridas S."/>
            <person name="Albert R."/>
            <person name="Binder M."/>
            <person name="Bloem J."/>
            <person name="Labutti K."/>
            <person name="Salamov A."/>
            <person name="Andreopoulos B."/>
            <person name="Baker S."/>
            <person name="Barry K."/>
            <person name="Bills G."/>
            <person name="Bluhm B."/>
            <person name="Cannon C."/>
            <person name="Castanera R."/>
            <person name="Culley D."/>
            <person name="Daum C."/>
            <person name="Ezra D."/>
            <person name="Gonzalez J."/>
            <person name="Henrissat B."/>
            <person name="Kuo A."/>
            <person name="Liang C."/>
            <person name="Lipzen A."/>
            <person name="Lutzoni F."/>
            <person name="Magnuson J."/>
            <person name="Mondo S."/>
            <person name="Nolan M."/>
            <person name="Ohm R."/>
            <person name="Pangilinan J."/>
            <person name="Park H.-J."/>
            <person name="Ramirez L."/>
            <person name="Alfaro M."/>
            <person name="Sun H."/>
            <person name="Tritt A."/>
            <person name="Yoshinaga Y."/>
            <person name="Zwiers L.-H."/>
            <person name="Turgeon B."/>
            <person name="Goodwin S."/>
            <person name="Spatafora J."/>
            <person name="Crous P."/>
            <person name="Grigoriev I."/>
        </authorList>
    </citation>
    <scope>NUCLEOTIDE SEQUENCE</scope>
    <source>
        <strain evidence="17">CBS 133067</strain>
    </source>
</reference>
<dbReference type="CDD" id="cd18787">
    <property type="entry name" value="SF2_C_DEAD"/>
    <property type="match status" value="1"/>
</dbReference>
<keyword evidence="18" id="KW-1185">Reference proteome</keyword>
<feature type="domain" description="Helicase ATP-binding" evidence="15">
    <location>
        <begin position="202"/>
        <end position="377"/>
    </location>
</feature>
<organism evidence="17 18">
    <name type="scientific">Rhizodiscina lignyota</name>
    <dbReference type="NCBI Taxonomy" id="1504668"/>
    <lineage>
        <taxon>Eukaryota</taxon>
        <taxon>Fungi</taxon>
        <taxon>Dikarya</taxon>
        <taxon>Ascomycota</taxon>
        <taxon>Pezizomycotina</taxon>
        <taxon>Dothideomycetes</taxon>
        <taxon>Pleosporomycetidae</taxon>
        <taxon>Aulographales</taxon>
        <taxon>Rhizodiscinaceae</taxon>
        <taxon>Rhizodiscina</taxon>
    </lineage>
</organism>
<evidence type="ECO:0000256" key="7">
    <source>
        <dbReference type="ARBA" id="ARBA00022801"/>
    </source>
</evidence>
<dbReference type="InterPro" id="IPR000629">
    <property type="entry name" value="RNA-helicase_DEAD-box_CS"/>
</dbReference>
<comment type="catalytic activity">
    <reaction evidence="12">
        <text>ATP + H2O = ADP + phosphate + H(+)</text>
        <dbReference type="Rhea" id="RHEA:13065"/>
        <dbReference type="ChEBI" id="CHEBI:15377"/>
        <dbReference type="ChEBI" id="CHEBI:15378"/>
        <dbReference type="ChEBI" id="CHEBI:30616"/>
        <dbReference type="ChEBI" id="CHEBI:43474"/>
        <dbReference type="ChEBI" id="CHEBI:456216"/>
        <dbReference type="EC" id="3.6.4.13"/>
    </reaction>
</comment>
<dbReference type="OrthoDB" id="196131at2759"/>
<keyword evidence="7 13" id="KW-0378">Hydrolase</keyword>
<comment type="subcellular location">
    <subcellularLocation>
        <location evidence="1">Nucleus</location>
        <location evidence="1">Nucleolus</location>
    </subcellularLocation>
</comment>
<evidence type="ECO:0000259" key="15">
    <source>
        <dbReference type="PROSITE" id="PS51192"/>
    </source>
</evidence>
<dbReference type="GO" id="GO:0003676">
    <property type="term" value="F:nucleic acid binding"/>
    <property type="evidence" value="ECO:0007669"/>
    <property type="project" value="InterPro"/>
</dbReference>
<gene>
    <name evidence="17" type="ORF">NA57DRAFT_34869</name>
</gene>
<feature type="compositionally biased region" description="Basic and acidic residues" evidence="14">
    <location>
        <begin position="1"/>
        <end position="10"/>
    </location>
</feature>
<evidence type="ECO:0000259" key="16">
    <source>
        <dbReference type="PROSITE" id="PS51194"/>
    </source>
</evidence>
<dbReference type="PROSITE" id="PS51192">
    <property type="entry name" value="HELICASE_ATP_BIND_1"/>
    <property type="match status" value="1"/>
</dbReference>
<dbReference type="EMBL" id="ML978123">
    <property type="protein sequence ID" value="KAF2102178.1"/>
    <property type="molecule type" value="Genomic_DNA"/>
</dbReference>
<protein>
    <recommendedName>
        <fullName evidence="3">RNA helicase</fullName>
        <ecNumber evidence="3">3.6.4.13</ecNumber>
    </recommendedName>
</protein>
<evidence type="ECO:0000256" key="11">
    <source>
        <dbReference type="ARBA" id="ARBA00037449"/>
    </source>
</evidence>
<dbReference type="PROSITE" id="PS51194">
    <property type="entry name" value="HELICASE_CTER"/>
    <property type="match status" value="1"/>
</dbReference>
<dbReference type="InterPro" id="IPR014001">
    <property type="entry name" value="Helicase_ATP-bd"/>
</dbReference>
<keyword evidence="4" id="KW-0690">Ribosome biogenesis</keyword>
<accession>A0A9P4M8Z1</accession>
<dbReference type="FunFam" id="3.40.50.300:FF:000008">
    <property type="entry name" value="ATP-dependent RNA helicase RhlB"/>
    <property type="match status" value="1"/>
</dbReference>
<sequence>MGKRSREDAHGATQEPGDDVNAAPVKKVKKEKSEKGKEVRRLAKAARKAEKEKRKADRAKRRAEKSRENALRNRSRAAAEKLEAAGTDTAESIANPSLDSSVAPSKGTSSATSPEADPTRTLPQKIPEEASAYSEDAALSALPQADIDAFLSTHHITIADPLSQSLTLRPITQFSHLPINDESLKAPFASFKSPTPIQAAAWPSLFAGRDVIGVAETGSGKTLAFGVPCVVHILSLEKKKGPGAVIVSPTRELALQIQDQLSSLAKIKGLTVSCIYGGVPKDDQRVALKKSNIIVATPGRLNDLLGEEGASSSLKKAKYLVLDEADRMLDKGFEEDIRKIVASTAPADKRQTLMFTATWPPSVRELAATFMKSPVRISIGEDNPNGELRANTRIAQTVEVVDPRAKETRLLQLLKQNLAGKMKDDRILVFCLYKKEATRVEEFIRSRGFRVAGIHGDLSQAQRIASLDAFKTGKVPLLVATDVAARGLDIPAVKLVINVTFPLTAEDYVHRIGRTGRAGKEGRAITLFTEHDKALSGALINVMKAAGQPVPAELMKFGTTVKKKAHDAYGAFYKDPGDMKKPTRITFDD</sequence>
<feature type="compositionally biased region" description="Polar residues" evidence="14">
    <location>
        <begin position="89"/>
        <end position="113"/>
    </location>
</feature>
<evidence type="ECO:0000256" key="13">
    <source>
        <dbReference type="RuleBase" id="RU000492"/>
    </source>
</evidence>
<feature type="region of interest" description="Disordered" evidence="14">
    <location>
        <begin position="1"/>
        <end position="122"/>
    </location>
</feature>
<evidence type="ECO:0000256" key="14">
    <source>
        <dbReference type="SAM" id="MobiDB-lite"/>
    </source>
</evidence>
<keyword evidence="10" id="KW-0539">Nucleus</keyword>
<evidence type="ECO:0000256" key="12">
    <source>
        <dbReference type="ARBA" id="ARBA00047984"/>
    </source>
</evidence>
<dbReference type="Pfam" id="PF00270">
    <property type="entry name" value="DEAD"/>
    <property type="match status" value="1"/>
</dbReference>
<dbReference type="SMART" id="SM00490">
    <property type="entry name" value="HELICc"/>
    <property type="match status" value="1"/>
</dbReference>
<evidence type="ECO:0000256" key="2">
    <source>
        <dbReference type="ARBA" id="ARBA00009334"/>
    </source>
</evidence>
<comment type="caution">
    <text evidence="17">The sequence shown here is derived from an EMBL/GenBank/DDBJ whole genome shotgun (WGS) entry which is preliminary data.</text>
</comment>
<dbReference type="InterPro" id="IPR044742">
    <property type="entry name" value="DEAD/DEAH_RhlB"/>
</dbReference>
<dbReference type="PANTHER" id="PTHR47958">
    <property type="entry name" value="ATP-DEPENDENT RNA HELICASE DBP3"/>
    <property type="match status" value="1"/>
</dbReference>
<dbReference type="PROSITE" id="PS00039">
    <property type="entry name" value="DEAD_ATP_HELICASE"/>
    <property type="match status" value="1"/>
</dbReference>
<comment type="similarity">
    <text evidence="2">Belongs to the DEAD box helicase family. DDX5/DBP2 subfamily.</text>
</comment>
<dbReference type="SUPFAM" id="SSF52540">
    <property type="entry name" value="P-loop containing nucleoside triphosphate hydrolases"/>
    <property type="match status" value="1"/>
</dbReference>
<name>A0A9P4M8Z1_9PEZI</name>
<evidence type="ECO:0000256" key="10">
    <source>
        <dbReference type="ARBA" id="ARBA00023242"/>
    </source>
</evidence>
<evidence type="ECO:0000256" key="9">
    <source>
        <dbReference type="ARBA" id="ARBA00022840"/>
    </source>
</evidence>
<keyword evidence="9 13" id="KW-0067">ATP-binding</keyword>
<evidence type="ECO:0000256" key="4">
    <source>
        <dbReference type="ARBA" id="ARBA00022517"/>
    </source>
</evidence>
<dbReference type="GO" id="GO:0003724">
    <property type="term" value="F:RNA helicase activity"/>
    <property type="evidence" value="ECO:0007669"/>
    <property type="project" value="UniProtKB-EC"/>
</dbReference>
<comment type="function">
    <text evidence="11">ATP-dependent RNA helicase required for 60S ribosomal subunit synthesis. Involved in efficient pre-rRNA processing, predominantly at site A3, which is necessary for the normal formation of 25S and 5.8S rRNAs.</text>
</comment>